<dbReference type="EMBL" id="FO082046">
    <property type="protein sequence ID" value="CCE87221.1"/>
    <property type="molecule type" value="Genomic_DNA"/>
</dbReference>
<dbReference type="eggNOG" id="KOG3428">
    <property type="taxonomic scope" value="Eukaryota"/>
</dbReference>
<organism evidence="6 7">
    <name type="scientific">Pichia sorbitophila (strain ATCC MYA-4447 / BCRC 22081 / CBS 7064 / NBRC 10061 / NRRL Y-12695)</name>
    <name type="common">Hybrid yeast</name>
    <dbReference type="NCBI Taxonomy" id="559304"/>
    <lineage>
        <taxon>Eukaryota</taxon>
        <taxon>Fungi</taxon>
        <taxon>Dikarya</taxon>
        <taxon>Ascomycota</taxon>
        <taxon>Saccharomycotina</taxon>
        <taxon>Pichiomycetes</taxon>
        <taxon>Debaryomycetaceae</taxon>
        <taxon>Millerozyma</taxon>
    </lineage>
</organism>
<name>G8XZW2_PICSO</name>
<dbReference type="SMART" id="SM00651">
    <property type="entry name" value="Sm"/>
    <property type="match status" value="1"/>
</dbReference>
<dbReference type="FunCoup" id="G8XZW2">
    <property type="interactions" value="1807"/>
</dbReference>
<dbReference type="Pfam" id="PF01423">
    <property type="entry name" value="LSM"/>
    <property type="match status" value="1"/>
</dbReference>
<keyword evidence="7" id="KW-1185">Reference proteome</keyword>
<dbReference type="InterPro" id="IPR010920">
    <property type="entry name" value="LSM_dom_sf"/>
</dbReference>
<accession>G8XZW2</accession>
<protein>
    <submittedName>
        <fullName evidence="6">Piso0_005764 protein</fullName>
    </submittedName>
</protein>
<dbReference type="OMA" id="TFLMKLT"/>
<evidence type="ECO:0000256" key="4">
    <source>
        <dbReference type="SAM" id="MobiDB-lite"/>
    </source>
</evidence>
<dbReference type="GO" id="GO:0003723">
    <property type="term" value="F:RNA binding"/>
    <property type="evidence" value="ECO:0007669"/>
    <property type="project" value="InterPro"/>
</dbReference>
<keyword evidence="3" id="KW-0687">Ribonucleoprotein</keyword>
<feature type="region of interest" description="Disordered" evidence="4">
    <location>
        <begin position="91"/>
        <end position="129"/>
    </location>
</feature>
<dbReference type="GO" id="GO:0097525">
    <property type="term" value="C:spliceosomal snRNP complex"/>
    <property type="evidence" value="ECO:0007669"/>
    <property type="project" value="UniProtKB-ARBA"/>
</dbReference>
<dbReference type="InterPro" id="IPR001163">
    <property type="entry name" value="Sm_dom_euk/arc"/>
</dbReference>
<dbReference type="AlphaFoldDB" id="G8XZW2"/>
<feature type="compositionally biased region" description="Basic residues" evidence="4">
    <location>
        <begin position="113"/>
        <end position="129"/>
    </location>
</feature>
<dbReference type="GO" id="GO:0006396">
    <property type="term" value="P:RNA processing"/>
    <property type="evidence" value="ECO:0007669"/>
    <property type="project" value="InterPro"/>
</dbReference>
<dbReference type="OrthoDB" id="9626941at2759"/>
<evidence type="ECO:0000313" key="7">
    <source>
        <dbReference type="Proteomes" id="UP000005222"/>
    </source>
</evidence>
<dbReference type="STRING" id="559304.G8XZW2"/>
<evidence type="ECO:0000256" key="1">
    <source>
        <dbReference type="ARBA" id="ARBA00004123"/>
    </source>
</evidence>
<dbReference type="SUPFAM" id="SSF50182">
    <property type="entry name" value="Sm-like ribonucleoproteins"/>
    <property type="match status" value="1"/>
</dbReference>
<evidence type="ECO:0000259" key="5">
    <source>
        <dbReference type="PROSITE" id="PS52002"/>
    </source>
</evidence>
<proteinExistence type="predicted"/>
<reference evidence="6 7" key="1">
    <citation type="journal article" date="2012" name="G3 (Bethesda)">
        <title>Pichia sorbitophila, an interspecies yeast hybrid reveals early steps of genome resolution following polyploidization.</title>
        <authorList>
            <person name="Leh Louis V."/>
            <person name="Despons L."/>
            <person name="Friedrich A."/>
            <person name="Martin T."/>
            <person name="Durrens P."/>
            <person name="Casaregola S."/>
            <person name="Neuveglise C."/>
            <person name="Fairhead C."/>
            <person name="Marck C."/>
            <person name="Cruz J.A."/>
            <person name="Straub M.L."/>
            <person name="Kugler V."/>
            <person name="Sacerdot C."/>
            <person name="Uzunov Z."/>
            <person name="Thierry A."/>
            <person name="Weiss S."/>
            <person name="Bleykasten C."/>
            <person name="De Montigny J."/>
            <person name="Jacques N."/>
            <person name="Jung P."/>
            <person name="Lemaire M."/>
            <person name="Mallet S."/>
            <person name="Morel G."/>
            <person name="Richard G.F."/>
            <person name="Sarkar A."/>
            <person name="Savel G."/>
            <person name="Schacherer J."/>
            <person name="Seret M.L."/>
            <person name="Talla E."/>
            <person name="Samson G."/>
            <person name="Jubin C."/>
            <person name="Poulain J."/>
            <person name="Vacherie B."/>
            <person name="Barbe V."/>
            <person name="Pelletier E."/>
            <person name="Sherman D.J."/>
            <person name="Westhof E."/>
            <person name="Weissenbach J."/>
            <person name="Baret P.V."/>
            <person name="Wincker P."/>
            <person name="Gaillardin C."/>
            <person name="Dujon B."/>
            <person name="Souciet J.L."/>
        </authorList>
    </citation>
    <scope>NUCLEOTIDE SEQUENCE [LARGE SCALE GENOMIC DNA]</scope>
    <source>
        <strain evidence="7">ATCC MYA-4447 / BCRC 22081 / CBS 7064 / NBRC 10061 / NRRL Y-12695</strain>
    </source>
</reference>
<dbReference type="HOGENOM" id="CLU_123956_0_0_1"/>
<dbReference type="Proteomes" id="UP000005222">
    <property type="component" value="Chromosome N"/>
</dbReference>
<evidence type="ECO:0000313" key="6">
    <source>
        <dbReference type="EMBL" id="CCE87221.1"/>
    </source>
</evidence>
<dbReference type="InterPro" id="IPR047575">
    <property type="entry name" value="Sm"/>
</dbReference>
<evidence type="ECO:0000256" key="2">
    <source>
        <dbReference type="ARBA" id="ARBA00023242"/>
    </source>
</evidence>
<gene>
    <name evidence="6" type="primary">Piso0_005764</name>
    <name evidence="6" type="ORF">GNLVRS01_PISO0N22079g</name>
</gene>
<dbReference type="InterPro" id="IPR027141">
    <property type="entry name" value="LSm4/Sm_D1/D3"/>
</dbReference>
<dbReference type="InParanoid" id="G8XZW2"/>
<feature type="domain" description="Sm" evidence="5">
    <location>
        <begin position="5"/>
        <end position="77"/>
    </location>
</feature>
<dbReference type="Gene3D" id="2.30.30.100">
    <property type="match status" value="1"/>
</dbReference>
<keyword evidence="2" id="KW-0539">Nucleus</keyword>
<comment type="subcellular location">
    <subcellularLocation>
        <location evidence="1">Nucleus</location>
    </subcellularLocation>
</comment>
<dbReference type="PANTHER" id="PTHR23338">
    <property type="entry name" value="SMALL NUCLEAR RIBONUCLEOPROTEIN SM"/>
    <property type="match status" value="1"/>
</dbReference>
<evidence type="ECO:0000256" key="3">
    <source>
        <dbReference type="ARBA" id="ARBA00023274"/>
    </source>
</evidence>
<sequence length="129" mass="13976">MKLVRFLMNFSNYTSQPVTLELKNGSSINGQILSCSPSMNISMKNVKLIRPHQDPQLLQYMNIRGNQIRLVILPDDLNIDSVLAKSAVTIKGQGAGPGSQSTNGIGTKGAMGRNKRAPRGGARARPRAM</sequence>
<dbReference type="PROSITE" id="PS52002">
    <property type="entry name" value="SM"/>
    <property type="match status" value="1"/>
</dbReference>